<dbReference type="InParanoid" id="A0A0H2RN47"/>
<dbReference type="EMBL" id="KQ085967">
    <property type="protein sequence ID" value="KLO13002.1"/>
    <property type="molecule type" value="Genomic_DNA"/>
</dbReference>
<dbReference type="AlphaFoldDB" id="A0A0H2RN47"/>
<evidence type="ECO:0000313" key="2">
    <source>
        <dbReference type="EMBL" id="KLO13002.1"/>
    </source>
</evidence>
<feature type="compositionally biased region" description="Basic and acidic residues" evidence="1">
    <location>
        <begin position="18"/>
        <end position="28"/>
    </location>
</feature>
<feature type="compositionally biased region" description="Polar residues" evidence="1">
    <location>
        <begin position="218"/>
        <end position="227"/>
    </location>
</feature>
<proteinExistence type="predicted"/>
<evidence type="ECO:0000256" key="1">
    <source>
        <dbReference type="SAM" id="MobiDB-lite"/>
    </source>
</evidence>
<sequence>MKELRRILTDAAGRAKSSQKERVARGRGDPYYSVSTHKTRFEKYEELMNDLFGPVDVSRGTKRKRPQAKLRGADGKYTGVSFDTRAVAFESSSSREPTPADVEEMNRERLQASIAMPAPDAIPPTRLNLFRGAVKTTLPSKQSLSEGVVHETPVADLKHENSSAQPEAPTLAAQTIHSGQIGAPTVNGARLEEDFIHLHDVPRTPPAKQDTRTKGLSELSNQGNGSPIISIASNDSQPDFMQQVSYFNIDEWKITLQRFIKGKGPAVSQPDVIAVLQIFTSIESMVDAAKTDPVVQNLVLMLREYLTAIQKLPDGHIPSGDPFHFRARASSILSLSIRPGQLA</sequence>
<feature type="region of interest" description="Disordered" evidence="1">
    <location>
        <begin position="201"/>
        <end position="227"/>
    </location>
</feature>
<dbReference type="Proteomes" id="UP000053477">
    <property type="component" value="Unassembled WGS sequence"/>
</dbReference>
<reference evidence="2 3" key="1">
    <citation type="submission" date="2015-04" db="EMBL/GenBank/DDBJ databases">
        <title>Complete genome sequence of Schizopora paradoxa KUC8140, a cosmopolitan wood degrader in East Asia.</title>
        <authorList>
            <consortium name="DOE Joint Genome Institute"/>
            <person name="Min B."/>
            <person name="Park H."/>
            <person name="Jang Y."/>
            <person name="Kim J.-J."/>
            <person name="Kim K.H."/>
            <person name="Pangilinan J."/>
            <person name="Lipzen A."/>
            <person name="Riley R."/>
            <person name="Grigoriev I.V."/>
            <person name="Spatafora J.W."/>
            <person name="Choi I.-G."/>
        </authorList>
    </citation>
    <scope>NUCLEOTIDE SEQUENCE [LARGE SCALE GENOMIC DNA]</scope>
    <source>
        <strain evidence="2 3">KUC8140</strain>
    </source>
</reference>
<evidence type="ECO:0000313" key="3">
    <source>
        <dbReference type="Proteomes" id="UP000053477"/>
    </source>
</evidence>
<feature type="region of interest" description="Disordered" evidence="1">
    <location>
        <begin position="1"/>
        <end position="32"/>
    </location>
</feature>
<organism evidence="2 3">
    <name type="scientific">Schizopora paradoxa</name>
    <dbReference type="NCBI Taxonomy" id="27342"/>
    <lineage>
        <taxon>Eukaryota</taxon>
        <taxon>Fungi</taxon>
        <taxon>Dikarya</taxon>
        <taxon>Basidiomycota</taxon>
        <taxon>Agaricomycotina</taxon>
        <taxon>Agaricomycetes</taxon>
        <taxon>Hymenochaetales</taxon>
        <taxon>Schizoporaceae</taxon>
        <taxon>Schizopora</taxon>
    </lineage>
</organism>
<keyword evidence="3" id="KW-1185">Reference proteome</keyword>
<accession>A0A0H2RN47</accession>
<name>A0A0H2RN47_9AGAM</name>
<gene>
    <name evidence="2" type="ORF">SCHPADRAFT_388980</name>
</gene>
<protein>
    <submittedName>
        <fullName evidence="2">Uncharacterized protein</fullName>
    </submittedName>
</protein>